<gene>
    <name evidence="1" type="ORF">Poly24_03950</name>
</gene>
<evidence type="ECO:0000313" key="1">
    <source>
        <dbReference type="EMBL" id="QDV66708.1"/>
    </source>
</evidence>
<dbReference type="Proteomes" id="UP000315082">
    <property type="component" value="Chromosome"/>
</dbReference>
<dbReference type="KEGG" id="rcf:Poly24_03950"/>
<dbReference type="OrthoDB" id="289094at2"/>
<reference evidence="1 2" key="1">
    <citation type="submission" date="2019-02" db="EMBL/GenBank/DDBJ databases">
        <title>Deep-cultivation of Planctomycetes and their phenomic and genomic characterization uncovers novel biology.</title>
        <authorList>
            <person name="Wiegand S."/>
            <person name="Jogler M."/>
            <person name="Boedeker C."/>
            <person name="Pinto D."/>
            <person name="Vollmers J."/>
            <person name="Rivas-Marin E."/>
            <person name="Kohn T."/>
            <person name="Peeters S.H."/>
            <person name="Heuer A."/>
            <person name="Rast P."/>
            <person name="Oberbeckmann S."/>
            <person name="Bunk B."/>
            <person name="Jeske O."/>
            <person name="Meyerdierks A."/>
            <person name="Storesund J.E."/>
            <person name="Kallscheuer N."/>
            <person name="Luecker S."/>
            <person name="Lage O.M."/>
            <person name="Pohl T."/>
            <person name="Merkel B.J."/>
            <person name="Hornburger P."/>
            <person name="Mueller R.-W."/>
            <person name="Bruemmer F."/>
            <person name="Labrenz M."/>
            <person name="Spormann A.M."/>
            <person name="Op den Camp H."/>
            <person name="Overmann J."/>
            <person name="Amann R."/>
            <person name="Jetten M.S.M."/>
            <person name="Mascher T."/>
            <person name="Medema M.H."/>
            <person name="Devos D.P."/>
            <person name="Kaster A.-K."/>
            <person name="Ovreas L."/>
            <person name="Rohde M."/>
            <person name="Galperin M.Y."/>
            <person name="Jogler C."/>
        </authorList>
    </citation>
    <scope>NUCLEOTIDE SEQUENCE [LARGE SCALE GENOMIC DNA]</scope>
    <source>
        <strain evidence="1 2">Poly24</strain>
    </source>
</reference>
<organism evidence="1 2">
    <name type="scientific">Rosistilla carotiformis</name>
    <dbReference type="NCBI Taxonomy" id="2528017"/>
    <lineage>
        <taxon>Bacteria</taxon>
        <taxon>Pseudomonadati</taxon>
        <taxon>Planctomycetota</taxon>
        <taxon>Planctomycetia</taxon>
        <taxon>Pirellulales</taxon>
        <taxon>Pirellulaceae</taxon>
        <taxon>Rosistilla</taxon>
    </lineage>
</organism>
<dbReference type="AlphaFoldDB" id="A0A518JME7"/>
<dbReference type="EMBL" id="CP036348">
    <property type="protein sequence ID" value="QDV66708.1"/>
    <property type="molecule type" value="Genomic_DNA"/>
</dbReference>
<dbReference type="PROSITE" id="PS51257">
    <property type="entry name" value="PROKAR_LIPOPROTEIN"/>
    <property type="match status" value="1"/>
</dbReference>
<name>A0A518JME7_9BACT</name>
<evidence type="ECO:0000313" key="2">
    <source>
        <dbReference type="Proteomes" id="UP000315082"/>
    </source>
</evidence>
<dbReference type="RefSeq" id="WP_145089694.1">
    <property type="nucleotide sequence ID" value="NZ_CP036348.1"/>
</dbReference>
<protein>
    <recommendedName>
        <fullName evidence="3">Carboxypeptidase regulatory-like domain-containing protein</fullName>
    </recommendedName>
</protein>
<accession>A0A518JME7</accession>
<proteinExistence type="predicted"/>
<sequence>MHHSLSKSLCWPICVLFATLLSGCDQGGLQRYRVSGEVTIQGEPAPGGSIIFTPDTAKGNSGPQGSANIVDGKYDTASGGIGVVGGPHRVLVIATKAGLTADEAEQAAPLANYQFELDLPQETSLQNVEIPASE</sequence>
<keyword evidence="2" id="KW-1185">Reference proteome</keyword>
<evidence type="ECO:0008006" key="3">
    <source>
        <dbReference type="Google" id="ProtNLM"/>
    </source>
</evidence>